<dbReference type="Proteomes" id="UP000628017">
    <property type="component" value="Unassembled WGS sequence"/>
</dbReference>
<evidence type="ECO:0000313" key="4">
    <source>
        <dbReference type="Proteomes" id="UP000628017"/>
    </source>
</evidence>
<dbReference type="PANTHER" id="PTHR35535">
    <property type="entry name" value="HEAT SHOCK PROTEIN HSLJ"/>
    <property type="match status" value="1"/>
</dbReference>
<gene>
    <name evidence="3" type="ORF">GCM10011498_01930</name>
</gene>
<evidence type="ECO:0000259" key="2">
    <source>
        <dbReference type="Pfam" id="PF03724"/>
    </source>
</evidence>
<feature type="signal peptide" evidence="1">
    <location>
        <begin position="1"/>
        <end position="18"/>
    </location>
</feature>
<dbReference type="InterPro" id="IPR053147">
    <property type="entry name" value="Hsp_HslJ-like"/>
</dbReference>
<evidence type="ECO:0000313" key="3">
    <source>
        <dbReference type="EMBL" id="GGA05886.1"/>
    </source>
</evidence>
<proteinExistence type="predicted"/>
<keyword evidence="1" id="KW-0732">Signal</keyword>
<evidence type="ECO:0000256" key="1">
    <source>
        <dbReference type="SAM" id="SignalP"/>
    </source>
</evidence>
<organism evidence="3 4">
    <name type="scientific">Neptunicoccus cionae</name>
    <dbReference type="NCBI Taxonomy" id="2035344"/>
    <lineage>
        <taxon>Bacteria</taxon>
        <taxon>Pseudomonadati</taxon>
        <taxon>Pseudomonadota</taxon>
        <taxon>Alphaproteobacteria</taxon>
        <taxon>Rhodobacterales</taxon>
        <taxon>Paracoccaceae</taxon>
        <taxon>Neptunicoccus</taxon>
    </lineage>
</organism>
<dbReference type="Gene3D" id="2.40.128.270">
    <property type="match status" value="1"/>
</dbReference>
<dbReference type="InterPro" id="IPR038670">
    <property type="entry name" value="HslJ-like_sf"/>
</dbReference>
<comment type="caution">
    <text evidence="3">The sequence shown here is derived from an EMBL/GenBank/DDBJ whole genome shotgun (WGS) entry which is preliminary data.</text>
</comment>
<accession>A0A916VMC2</accession>
<feature type="chain" id="PRO_5037641160" description="DUF306 domain-containing protein" evidence="1">
    <location>
        <begin position="19"/>
        <end position="130"/>
    </location>
</feature>
<dbReference type="RefSeq" id="WP_188670055.1">
    <property type="nucleotide sequence ID" value="NZ_BMKA01000001.1"/>
</dbReference>
<reference evidence="3" key="2">
    <citation type="submission" date="2020-09" db="EMBL/GenBank/DDBJ databases">
        <authorList>
            <person name="Sun Q."/>
            <person name="Zhou Y."/>
        </authorList>
    </citation>
    <scope>NUCLEOTIDE SEQUENCE</scope>
    <source>
        <strain evidence="3">CGMCC 1.15880</strain>
    </source>
</reference>
<dbReference type="PANTHER" id="PTHR35535:SF1">
    <property type="entry name" value="HEAT SHOCK PROTEIN HSLJ"/>
    <property type="match status" value="1"/>
</dbReference>
<reference evidence="3" key="1">
    <citation type="journal article" date="2014" name="Int. J. Syst. Evol. Microbiol.">
        <title>Complete genome sequence of Corynebacterium casei LMG S-19264T (=DSM 44701T), isolated from a smear-ripened cheese.</title>
        <authorList>
            <consortium name="US DOE Joint Genome Institute (JGI-PGF)"/>
            <person name="Walter F."/>
            <person name="Albersmeier A."/>
            <person name="Kalinowski J."/>
            <person name="Ruckert C."/>
        </authorList>
    </citation>
    <scope>NUCLEOTIDE SEQUENCE</scope>
    <source>
        <strain evidence="3">CGMCC 1.15880</strain>
    </source>
</reference>
<dbReference type="PROSITE" id="PS51257">
    <property type="entry name" value="PROKAR_LIPOPROTEIN"/>
    <property type="match status" value="1"/>
</dbReference>
<dbReference type="EMBL" id="BMKA01000001">
    <property type="protein sequence ID" value="GGA05886.1"/>
    <property type="molecule type" value="Genomic_DNA"/>
</dbReference>
<name>A0A916VMC2_9RHOB</name>
<protein>
    <recommendedName>
        <fullName evidence="2">DUF306 domain-containing protein</fullName>
    </recommendedName>
</protein>
<sequence>MKFLLASLAFALSLSACQKDETISGVSGPDDQWLLVRMNDVPVETPITLTFPETGRLAGQAPCNSYFGEQTAPLPWFETGAVGATRRACPEMELEGRYFKAFSEMSMIERKGDTLLLSNDSGGELEYRLQ</sequence>
<dbReference type="Pfam" id="PF03724">
    <property type="entry name" value="META"/>
    <property type="match status" value="1"/>
</dbReference>
<dbReference type="AlphaFoldDB" id="A0A916VMC2"/>
<dbReference type="InterPro" id="IPR005184">
    <property type="entry name" value="DUF306_Meta_HslJ"/>
</dbReference>
<feature type="domain" description="DUF306" evidence="2">
    <location>
        <begin position="30"/>
        <end position="124"/>
    </location>
</feature>
<keyword evidence="4" id="KW-1185">Reference proteome</keyword>